<dbReference type="InterPro" id="IPR029033">
    <property type="entry name" value="His_PPase_superfam"/>
</dbReference>
<accession>A0ABM8G517</accession>
<dbReference type="Pfam" id="PF00300">
    <property type="entry name" value="His_Phos_1"/>
    <property type="match status" value="1"/>
</dbReference>
<keyword evidence="3" id="KW-1185">Reference proteome</keyword>
<evidence type="ECO:0000256" key="1">
    <source>
        <dbReference type="SAM" id="MobiDB-lite"/>
    </source>
</evidence>
<dbReference type="PANTHER" id="PTHR48100:SF62">
    <property type="entry name" value="GLUCOSYL-3-PHOSPHOGLYCERATE PHOSPHATASE"/>
    <property type="match status" value="1"/>
</dbReference>
<dbReference type="Proteomes" id="UP001321475">
    <property type="component" value="Chromosome"/>
</dbReference>
<feature type="region of interest" description="Disordered" evidence="1">
    <location>
        <begin position="1"/>
        <end position="101"/>
    </location>
</feature>
<reference evidence="3" key="1">
    <citation type="journal article" date="2019" name="Int. J. Syst. Evol. Microbiol.">
        <title>The Global Catalogue of Microorganisms (GCM) 10K type strain sequencing project: providing services to taxonomists for standard genome sequencing and annotation.</title>
        <authorList>
            <consortium name="The Broad Institute Genomics Platform"/>
            <consortium name="The Broad Institute Genome Sequencing Center for Infectious Disease"/>
            <person name="Wu L."/>
            <person name="Ma J."/>
        </authorList>
    </citation>
    <scope>NUCLEOTIDE SEQUENCE [LARGE SCALE GENOMIC DNA]</scope>
    <source>
        <strain evidence="3">NBRC 108565</strain>
    </source>
</reference>
<dbReference type="InterPro" id="IPR013078">
    <property type="entry name" value="His_Pase_superF_clade-1"/>
</dbReference>
<dbReference type="InterPro" id="IPR050275">
    <property type="entry name" value="PGM_Phosphatase"/>
</dbReference>
<feature type="compositionally biased region" description="Low complexity" evidence="1">
    <location>
        <begin position="70"/>
        <end position="83"/>
    </location>
</feature>
<sequence>MRPHDSQQTPGAAEPHDGATGTDSTDGAEGTGSNGRGPAEAPDAPAHSSVADPQPDPGPEVDPQPEALSVGAVPGAEPAALAADGKTPPTRRTFSGPRRSFDPSLAATLVLVRHGQTELTVAGAYSGAAAPGPGLTARGRTQAAHAADLVRRVGREAWTELPTAQSLVSSPLARAQETAAAVGRRVGANPTVDDRLTEADFGVWEGLTALEIAEGWPGGLEEWYETGTHRAPGGESVADVGERVAPAISELAAEHRGRTAVLVGHTVQIRAAIGVALDAPPSRWSTLRLPPASVSILRVWPGSITEVVAVGVPSDL</sequence>
<dbReference type="PANTHER" id="PTHR48100">
    <property type="entry name" value="BROAD-SPECIFICITY PHOSPHATASE YOR283W-RELATED"/>
    <property type="match status" value="1"/>
</dbReference>
<dbReference type="Gene3D" id="3.40.50.1240">
    <property type="entry name" value="Phosphoglycerate mutase-like"/>
    <property type="match status" value="1"/>
</dbReference>
<dbReference type="EMBL" id="AP027729">
    <property type="protein sequence ID" value="BDZ43270.1"/>
    <property type="molecule type" value="Genomic_DNA"/>
</dbReference>
<feature type="compositionally biased region" description="Polar residues" evidence="1">
    <location>
        <begin position="1"/>
        <end position="10"/>
    </location>
</feature>
<gene>
    <name evidence="2" type="ORF">GCM10025865_25690</name>
</gene>
<proteinExistence type="predicted"/>
<evidence type="ECO:0000313" key="2">
    <source>
        <dbReference type="EMBL" id="BDZ43270.1"/>
    </source>
</evidence>
<evidence type="ECO:0008006" key="4">
    <source>
        <dbReference type="Google" id="ProtNLM"/>
    </source>
</evidence>
<dbReference type="CDD" id="cd07067">
    <property type="entry name" value="HP_PGM_like"/>
    <property type="match status" value="1"/>
</dbReference>
<protein>
    <recommendedName>
        <fullName evidence="4">Phosphoglycerate mutase</fullName>
    </recommendedName>
</protein>
<dbReference type="SMART" id="SM00855">
    <property type="entry name" value="PGAM"/>
    <property type="match status" value="1"/>
</dbReference>
<dbReference type="RefSeq" id="WP_286217554.1">
    <property type="nucleotide sequence ID" value="NZ_AP027729.1"/>
</dbReference>
<organism evidence="2 3">
    <name type="scientific">Paraoerskovia sediminicola</name>
    <dbReference type="NCBI Taxonomy" id="1138587"/>
    <lineage>
        <taxon>Bacteria</taxon>
        <taxon>Bacillati</taxon>
        <taxon>Actinomycetota</taxon>
        <taxon>Actinomycetes</taxon>
        <taxon>Micrococcales</taxon>
        <taxon>Cellulomonadaceae</taxon>
        <taxon>Paraoerskovia</taxon>
    </lineage>
</organism>
<dbReference type="SUPFAM" id="SSF53254">
    <property type="entry name" value="Phosphoglycerate mutase-like"/>
    <property type="match status" value="1"/>
</dbReference>
<evidence type="ECO:0000313" key="3">
    <source>
        <dbReference type="Proteomes" id="UP001321475"/>
    </source>
</evidence>
<name>A0ABM8G517_9CELL</name>